<reference evidence="12" key="1">
    <citation type="submission" date="2022-07" db="EMBL/GenBank/DDBJ databases">
        <title>Phylogenomic reconstructions and comparative analyses of Kickxellomycotina fungi.</title>
        <authorList>
            <person name="Reynolds N.K."/>
            <person name="Stajich J.E."/>
            <person name="Barry K."/>
            <person name="Grigoriev I.V."/>
            <person name="Crous P."/>
            <person name="Smith M.E."/>
        </authorList>
    </citation>
    <scope>NUCLEOTIDE SEQUENCE</scope>
    <source>
        <strain evidence="12">NBRC 105414</strain>
    </source>
</reference>
<keyword evidence="2 9" id="KW-0812">Transmembrane</keyword>
<protein>
    <recommendedName>
        <fullName evidence="11">RING-type domain-containing protein</fullName>
    </recommendedName>
</protein>
<keyword evidence="5" id="KW-0862">Zinc</keyword>
<evidence type="ECO:0000256" key="4">
    <source>
        <dbReference type="ARBA" id="ARBA00022771"/>
    </source>
</evidence>
<evidence type="ECO:0000313" key="12">
    <source>
        <dbReference type="EMBL" id="KAJ2777266.1"/>
    </source>
</evidence>
<dbReference type="OrthoDB" id="8062037at2759"/>
<dbReference type="InterPro" id="IPR011016">
    <property type="entry name" value="Znf_RING-CH"/>
</dbReference>
<evidence type="ECO:0000256" key="6">
    <source>
        <dbReference type="ARBA" id="ARBA00022989"/>
    </source>
</evidence>
<dbReference type="Proteomes" id="UP001140217">
    <property type="component" value="Unassembled WGS sequence"/>
</dbReference>
<keyword evidence="6 9" id="KW-1133">Transmembrane helix</keyword>
<dbReference type="Gene3D" id="3.30.40.10">
    <property type="entry name" value="Zinc/RING finger domain, C3HC4 (zinc finger)"/>
    <property type="match status" value="1"/>
</dbReference>
<gene>
    <name evidence="12" type="ORF">H4R18_005237</name>
</gene>
<evidence type="ECO:0000256" key="3">
    <source>
        <dbReference type="ARBA" id="ARBA00022723"/>
    </source>
</evidence>
<keyword evidence="7 9" id="KW-0472">Membrane</keyword>
<evidence type="ECO:0000256" key="8">
    <source>
        <dbReference type="PROSITE-ProRule" id="PRU00175"/>
    </source>
</evidence>
<dbReference type="SMART" id="SM00184">
    <property type="entry name" value="RING"/>
    <property type="match status" value="1"/>
</dbReference>
<dbReference type="GO" id="GO:0016020">
    <property type="term" value="C:membrane"/>
    <property type="evidence" value="ECO:0007669"/>
    <property type="project" value="UniProtKB-SubCell"/>
</dbReference>
<evidence type="ECO:0000256" key="9">
    <source>
        <dbReference type="SAM" id="Phobius"/>
    </source>
</evidence>
<keyword evidence="13" id="KW-1185">Reference proteome</keyword>
<feature type="chain" id="PRO_5040797169" description="RING-type domain-containing protein" evidence="10">
    <location>
        <begin position="23"/>
        <end position="417"/>
    </location>
</feature>
<dbReference type="PANTHER" id="PTHR46539">
    <property type="entry name" value="E3 UBIQUITIN-PROTEIN LIGASE ATL42"/>
    <property type="match status" value="1"/>
</dbReference>
<evidence type="ECO:0000256" key="5">
    <source>
        <dbReference type="ARBA" id="ARBA00022833"/>
    </source>
</evidence>
<accession>A0A9W8H2J7</accession>
<evidence type="ECO:0000259" key="11">
    <source>
        <dbReference type="PROSITE" id="PS50089"/>
    </source>
</evidence>
<keyword evidence="4 8" id="KW-0863">Zinc-finger</keyword>
<dbReference type="InterPro" id="IPR013083">
    <property type="entry name" value="Znf_RING/FYVE/PHD"/>
</dbReference>
<proteinExistence type="predicted"/>
<feature type="domain" description="RING-type" evidence="11">
    <location>
        <begin position="312"/>
        <end position="356"/>
    </location>
</feature>
<sequence>MAHSWTAALVLVLLALVAHAQGEELVISHRVCVVGEGCHTRSQAVFSDAHIMLPGPDGQRQRLLRGRLVQVGCGAPSQGHPVGTAPPPPSAATVVAGRGRHTVGFVRCGGCPLADMVREAERMGVGGVVVANTDECTAATRAFLAAGGGAAAVPVALVPPAVVAEIAGMQREQQEHRRRGARGRSFIFVGVAGGRGARRGGVVARVLASAHLLLAALAVLALVAYTLAACTVGALRHIPREVAPGLFAPRPEPVDRSVLERLPLVRVEWDAAGLEAGAAKSVVVAEALQRQLAAIIARCGVGSYSFTEEDQCAICLDRYARSDPLRLLPCRHAFHRECIDAWLLSDSMTAHCPMCKSSINDGLRLLEQHGYGEVLRLVCGPAGAAPQGLPAHANTAALPLYYCRVVCDAVAAFWKRR</sequence>
<feature type="transmembrane region" description="Helical" evidence="9">
    <location>
        <begin position="212"/>
        <end position="235"/>
    </location>
</feature>
<comment type="caution">
    <text evidence="12">The sequence shown here is derived from an EMBL/GenBank/DDBJ whole genome shotgun (WGS) entry which is preliminary data.</text>
</comment>
<evidence type="ECO:0000256" key="2">
    <source>
        <dbReference type="ARBA" id="ARBA00022692"/>
    </source>
</evidence>
<evidence type="ECO:0000256" key="1">
    <source>
        <dbReference type="ARBA" id="ARBA00004370"/>
    </source>
</evidence>
<comment type="subcellular location">
    <subcellularLocation>
        <location evidence="1">Membrane</location>
    </subcellularLocation>
</comment>
<evidence type="ECO:0000256" key="10">
    <source>
        <dbReference type="SAM" id="SignalP"/>
    </source>
</evidence>
<dbReference type="EMBL" id="JANBUL010000302">
    <property type="protein sequence ID" value="KAJ2777266.1"/>
    <property type="molecule type" value="Genomic_DNA"/>
</dbReference>
<dbReference type="CDD" id="cd16454">
    <property type="entry name" value="RING-H2_PA-TM-RING"/>
    <property type="match status" value="1"/>
</dbReference>
<keyword evidence="3" id="KW-0479">Metal-binding</keyword>
<name>A0A9W8H2J7_9FUNG</name>
<dbReference type="InterPro" id="IPR001841">
    <property type="entry name" value="Znf_RING"/>
</dbReference>
<evidence type="ECO:0000313" key="13">
    <source>
        <dbReference type="Proteomes" id="UP001140217"/>
    </source>
</evidence>
<dbReference type="GO" id="GO:0008270">
    <property type="term" value="F:zinc ion binding"/>
    <property type="evidence" value="ECO:0007669"/>
    <property type="project" value="UniProtKB-KW"/>
</dbReference>
<dbReference type="PANTHER" id="PTHR46539:SF1">
    <property type="entry name" value="E3 UBIQUITIN-PROTEIN LIGASE ATL42"/>
    <property type="match status" value="1"/>
</dbReference>
<evidence type="ECO:0000256" key="7">
    <source>
        <dbReference type="ARBA" id="ARBA00023136"/>
    </source>
</evidence>
<dbReference type="SMART" id="SM00744">
    <property type="entry name" value="RINGv"/>
    <property type="match status" value="1"/>
</dbReference>
<dbReference type="AlphaFoldDB" id="A0A9W8H2J7"/>
<dbReference type="Pfam" id="PF13639">
    <property type="entry name" value="zf-RING_2"/>
    <property type="match status" value="1"/>
</dbReference>
<keyword evidence="10" id="KW-0732">Signal</keyword>
<organism evidence="12 13">
    <name type="scientific">Coemansia javaensis</name>
    <dbReference type="NCBI Taxonomy" id="2761396"/>
    <lineage>
        <taxon>Eukaryota</taxon>
        <taxon>Fungi</taxon>
        <taxon>Fungi incertae sedis</taxon>
        <taxon>Zoopagomycota</taxon>
        <taxon>Kickxellomycotina</taxon>
        <taxon>Kickxellomycetes</taxon>
        <taxon>Kickxellales</taxon>
        <taxon>Kickxellaceae</taxon>
        <taxon>Coemansia</taxon>
    </lineage>
</organism>
<dbReference type="PROSITE" id="PS50089">
    <property type="entry name" value="ZF_RING_2"/>
    <property type="match status" value="1"/>
</dbReference>
<feature type="signal peptide" evidence="10">
    <location>
        <begin position="1"/>
        <end position="22"/>
    </location>
</feature>
<dbReference type="SUPFAM" id="SSF57850">
    <property type="entry name" value="RING/U-box"/>
    <property type="match status" value="1"/>
</dbReference>